<dbReference type="PRINTS" id="PR00624">
    <property type="entry name" value="HISTONEH5"/>
</dbReference>
<dbReference type="Proteomes" id="UP001327560">
    <property type="component" value="Chromosome 1"/>
</dbReference>
<dbReference type="InterPro" id="IPR005819">
    <property type="entry name" value="H1/H5"/>
</dbReference>
<feature type="compositionally biased region" description="Basic and acidic residues" evidence="7">
    <location>
        <begin position="44"/>
        <end position="54"/>
    </location>
</feature>
<evidence type="ECO:0000256" key="3">
    <source>
        <dbReference type="ARBA" id="ARBA00022454"/>
    </source>
</evidence>
<evidence type="ECO:0000256" key="2">
    <source>
        <dbReference type="ARBA" id="ARBA00004286"/>
    </source>
</evidence>
<evidence type="ECO:0000259" key="8">
    <source>
        <dbReference type="PROSITE" id="PS51504"/>
    </source>
</evidence>
<keyword evidence="4 6" id="KW-0238">DNA-binding</keyword>
<dbReference type="InterPro" id="IPR005818">
    <property type="entry name" value="Histone_H1/H5_H15"/>
</dbReference>
<feature type="domain" description="H15" evidence="8">
    <location>
        <begin position="59"/>
        <end position="129"/>
    </location>
</feature>
<evidence type="ECO:0000256" key="4">
    <source>
        <dbReference type="ARBA" id="ARBA00023125"/>
    </source>
</evidence>
<dbReference type="InterPro" id="IPR036388">
    <property type="entry name" value="WH-like_DNA-bd_sf"/>
</dbReference>
<comment type="subcellular location">
    <subcellularLocation>
        <location evidence="2">Chromosome</location>
    </subcellularLocation>
    <subcellularLocation>
        <location evidence="1 6">Nucleus</location>
    </subcellularLocation>
</comment>
<dbReference type="GO" id="GO:0000786">
    <property type="term" value="C:nucleosome"/>
    <property type="evidence" value="ECO:0007669"/>
    <property type="project" value="InterPro"/>
</dbReference>
<dbReference type="PROSITE" id="PS51504">
    <property type="entry name" value="H15"/>
    <property type="match status" value="1"/>
</dbReference>
<feature type="compositionally biased region" description="Basic and acidic residues" evidence="7">
    <location>
        <begin position="129"/>
        <end position="171"/>
    </location>
</feature>
<dbReference type="GO" id="GO:0006334">
    <property type="term" value="P:nucleosome assembly"/>
    <property type="evidence" value="ECO:0007669"/>
    <property type="project" value="InterPro"/>
</dbReference>
<dbReference type="AlphaFoldDB" id="A0AAQ3JSH7"/>
<dbReference type="GO" id="GO:0045910">
    <property type="term" value="P:negative regulation of DNA recombination"/>
    <property type="evidence" value="ECO:0007669"/>
    <property type="project" value="TreeGrafter"/>
</dbReference>
<feature type="region of interest" description="Disordered" evidence="7">
    <location>
        <begin position="1"/>
        <end position="62"/>
    </location>
</feature>
<keyword evidence="3 6" id="KW-0158">Chromosome</keyword>
<dbReference type="GO" id="GO:0031492">
    <property type="term" value="F:nucleosomal DNA binding"/>
    <property type="evidence" value="ECO:0007669"/>
    <property type="project" value="TreeGrafter"/>
</dbReference>
<dbReference type="GO" id="GO:0005634">
    <property type="term" value="C:nucleus"/>
    <property type="evidence" value="ECO:0007669"/>
    <property type="project" value="UniProtKB-SubCell"/>
</dbReference>
<dbReference type="Gene3D" id="1.10.10.10">
    <property type="entry name" value="Winged helix-like DNA-binding domain superfamily/Winged helix DNA-binding domain"/>
    <property type="match status" value="1"/>
</dbReference>
<evidence type="ECO:0000313" key="10">
    <source>
        <dbReference type="Proteomes" id="UP001327560"/>
    </source>
</evidence>
<dbReference type="PANTHER" id="PTHR11467">
    <property type="entry name" value="HISTONE H1"/>
    <property type="match status" value="1"/>
</dbReference>
<dbReference type="Pfam" id="PF00538">
    <property type="entry name" value="Linker_histone"/>
    <property type="match status" value="1"/>
</dbReference>
<reference evidence="9 10" key="1">
    <citation type="submission" date="2023-10" db="EMBL/GenBank/DDBJ databases">
        <title>Chromosome-scale genome assembly provides insights into flower coloration mechanisms of Canna indica.</title>
        <authorList>
            <person name="Li C."/>
        </authorList>
    </citation>
    <scope>NUCLEOTIDE SEQUENCE [LARGE SCALE GENOMIC DNA]</scope>
    <source>
        <tissue evidence="9">Flower</tissue>
    </source>
</reference>
<sequence>MSTDVAAEVNPPAPVADEQATEAPAGAKPAEKPTRERKARAAKAPKEKKPKDSKASTLSHPPYFQMIKEAILSLNEKTGSSPYAIAKFMEEKHKGVLPPNFKKVLAVQLRNFTAKGKLVKVKASFKLSEAGKKEETKRKKDVKKPEKEMKKPEKEAPKRKVPTDALKEAAKPAKAKKTASKKTKKASPAPKPKQPKSIKSPAAKKARKAEA</sequence>
<evidence type="ECO:0000256" key="1">
    <source>
        <dbReference type="ARBA" id="ARBA00004123"/>
    </source>
</evidence>
<feature type="compositionally biased region" description="Basic residues" evidence="7">
    <location>
        <begin position="173"/>
        <end position="185"/>
    </location>
</feature>
<dbReference type="CDD" id="cd00073">
    <property type="entry name" value="H15"/>
    <property type="match status" value="1"/>
</dbReference>
<proteinExistence type="inferred from homology"/>
<dbReference type="SMART" id="SM00526">
    <property type="entry name" value="H15"/>
    <property type="match status" value="1"/>
</dbReference>
<keyword evidence="10" id="KW-1185">Reference proteome</keyword>
<evidence type="ECO:0000256" key="7">
    <source>
        <dbReference type="SAM" id="MobiDB-lite"/>
    </source>
</evidence>
<feature type="region of interest" description="Disordered" evidence="7">
    <location>
        <begin position="125"/>
        <end position="211"/>
    </location>
</feature>
<organism evidence="9 10">
    <name type="scientific">Canna indica</name>
    <name type="common">Indian-shot</name>
    <dbReference type="NCBI Taxonomy" id="4628"/>
    <lineage>
        <taxon>Eukaryota</taxon>
        <taxon>Viridiplantae</taxon>
        <taxon>Streptophyta</taxon>
        <taxon>Embryophyta</taxon>
        <taxon>Tracheophyta</taxon>
        <taxon>Spermatophyta</taxon>
        <taxon>Magnoliopsida</taxon>
        <taxon>Liliopsida</taxon>
        <taxon>Zingiberales</taxon>
        <taxon>Cannaceae</taxon>
        <taxon>Canna</taxon>
    </lineage>
</organism>
<dbReference type="EMBL" id="CP136890">
    <property type="protein sequence ID" value="WOK95196.1"/>
    <property type="molecule type" value="Genomic_DNA"/>
</dbReference>
<name>A0AAQ3JSH7_9LILI</name>
<dbReference type="PANTHER" id="PTHR11467:SF36">
    <property type="entry name" value="HISTONE 24-RELATED"/>
    <property type="match status" value="1"/>
</dbReference>
<feature type="compositionally biased region" description="Low complexity" evidence="7">
    <location>
        <begin position="1"/>
        <end position="10"/>
    </location>
</feature>
<accession>A0AAQ3JSH7</accession>
<keyword evidence="5 6" id="KW-0539">Nucleus</keyword>
<protein>
    <recommendedName>
        <fullName evidence="8">H15 domain-containing protein</fullName>
    </recommendedName>
</protein>
<evidence type="ECO:0000256" key="6">
    <source>
        <dbReference type="RuleBase" id="RU003894"/>
    </source>
</evidence>
<comment type="similarity">
    <text evidence="6">Belongs to the histone H1/H5 family.</text>
</comment>
<dbReference type="InterPro" id="IPR036390">
    <property type="entry name" value="WH_DNA-bd_sf"/>
</dbReference>
<dbReference type="GO" id="GO:0003690">
    <property type="term" value="F:double-stranded DNA binding"/>
    <property type="evidence" value="ECO:0007669"/>
    <property type="project" value="TreeGrafter"/>
</dbReference>
<evidence type="ECO:0000256" key="5">
    <source>
        <dbReference type="ARBA" id="ARBA00023242"/>
    </source>
</evidence>
<dbReference type="GO" id="GO:0030527">
    <property type="term" value="F:structural constituent of chromatin"/>
    <property type="evidence" value="ECO:0007669"/>
    <property type="project" value="InterPro"/>
</dbReference>
<feature type="compositionally biased region" description="Basic residues" evidence="7">
    <location>
        <begin position="202"/>
        <end position="211"/>
    </location>
</feature>
<dbReference type="SUPFAM" id="SSF46785">
    <property type="entry name" value="Winged helix' DNA-binding domain"/>
    <property type="match status" value="1"/>
</dbReference>
<dbReference type="GO" id="GO:0030261">
    <property type="term" value="P:chromosome condensation"/>
    <property type="evidence" value="ECO:0007669"/>
    <property type="project" value="TreeGrafter"/>
</dbReference>
<gene>
    <name evidence="9" type="ORF">Cni_G03903</name>
</gene>
<evidence type="ECO:0000313" key="9">
    <source>
        <dbReference type="EMBL" id="WOK95196.1"/>
    </source>
</evidence>